<protein>
    <submittedName>
        <fullName evidence="6">LacI family DNA-binding transcriptional regulator</fullName>
    </submittedName>
</protein>
<evidence type="ECO:0000256" key="1">
    <source>
        <dbReference type="ARBA" id="ARBA00023015"/>
    </source>
</evidence>
<dbReference type="CDD" id="cd06267">
    <property type="entry name" value="PBP1_LacI_sugar_binding-like"/>
    <property type="match status" value="1"/>
</dbReference>
<dbReference type="InterPro" id="IPR000843">
    <property type="entry name" value="HTH_LacI"/>
</dbReference>
<gene>
    <name evidence="6" type="ORF">ACFFGN_08815</name>
</gene>
<dbReference type="Gene3D" id="1.10.260.40">
    <property type="entry name" value="lambda repressor-like DNA-binding domains"/>
    <property type="match status" value="1"/>
</dbReference>
<dbReference type="PANTHER" id="PTHR30146:SF109">
    <property type="entry name" value="HTH-TYPE TRANSCRIPTIONAL REGULATOR GALS"/>
    <property type="match status" value="1"/>
</dbReference>
<dbReference type="Pfam" id="PF00356">
    <property type="entry name" value="LacI"/>
    <property type="match status" value="1"/>
</dbReference>
<dbReference type="GO" id="GO:0003677">
    <property type="term" value="F:DNA binding"/>
    <property type="evidence" value="ECO:0007669"/>
    <property type="project" value="UniProtKB-KW"/>
</dbReference>
<organism evidence="6 7">
    <name type="scientific">Kribbella deserti</name>
    <dbReference type="NCBI Taxonomy" id="1926257"/>
    <lineage>
        <taxon>Bacteria</taxon>
        <taxon>Bacillati</taxon>
        <taxon>Actinomycetota</taxon>
        <taxon>Actinomycetes</taxon>
        <taxon>Propionibacteriales</taxon>
        <taxon>Kribbellaceae</taxon>
        <taxon>Kribbella</taxon>
    </lineage>
</organism>
<feature type="region of interest" description="Disordered" evidence="4">
    <location>
        <begin position="1"/>
        <end position="22"/>
    </location>
</feature>
<sequence>MWTRSERFRADTDGPSDSANGGLGLAVTMRDVAKHAGVSPKTVSNVLSGFPHIRETTRSRVLASVEELGYQLNLSARNFRAGRTGIIGLAVPELSLPYFAELADAVINAAEQHGLTVMIEQTGARRERELTVLSSERGQLVDGLLFSPLALGPADVDHLRTTTPLVLLGERIFRGPVDHVAIDNVAGTQAAVEHLIAAGRRRIAVLGVHPGEEAGTAAIRYGAYLEAMAAAGLKPAKKLAMPAGPWHRSTGADAMEQLLAGGKRFDAVIGLNDTLALGAIRVLTRHGLRIPDDVAVAGFDDIDEARYSTPTLTTVDPSRKEIARLAVKLLVERMAGDRTEWREITAPYALRVRESTTGTAANA</sequence>
<dbReference type="PROSITE" id="PS00356">
    <property type="entry name" value="HTH_LACI_1"/>
    <property type="match status" value="1"/>
</dbReference>
<comment type="caution">
    <text evidence="6">The sequence shown here is derived from an EMBL/GenBank/DDBJ whole genome shotgun (WGS) entry which is preliminary data.</text>
</comment>
<keyword evidence="7" id="KW-1185">Reference proteome</keyword>
<proteinExistence type="predicted"/>
<dbReference type="InterPro" id="IPR010982">
    <property type="entry name" value="Lambda_DNA-bd_dom_sf"/>
</dbReference>
<dbReference type="InterPro" id="IPR046335">
    <property type="entry name" value="LacI/GalR-like_sensor"/>
</dbReference>
<keyword evidence="2 6" id="KW-0238">DNA-binding</keyword>
<dbReference type="CDD" id="cd01392">
    <property type="entry name" value="HTH_LacI"/>
    <property type="match status" value="1"/>
</dbReference>
<dbReference type="SUPFAM" id="SSF47413">
    <property type="entry name" value="lambda repressor-like DNA-binding domains"/>
    <property type="match status" value="1"/>
</dbReference>
<accession>A0ABV6QHP5</accession>
<dbReference type="EMBL" id="JBHLTC010000009">
    <property type="protein sequence ID" value="MFC0624162.1"/>
    <property type="molecule type" value="Genomic_DNA"/>
</dbReference>
<dbReference type="SUPFAM" id="SSF53822">
    <property type="entry name" value="Periplasmic binding protein-like I"/>
    <property type="match status" value="1"/>
</dbReference>
<keyword evidence="1" id="KW-0805">Transcription regulation</keyword>
<evidence type="ECO:0000259" key="5">
    <source>
        <dbReference type="PROSITE" id="PS50932"/>
    </source>
</evidence>
<evidence type="ECO:0000256" key="2">
    <source>
        <dbReference type="ARBA" id="ARBA00023125"/>
    </source>
</evidence>
<dbReference type="PANTHER" id="PTHR30146">
    <property type="entry name" value="LACI-RELATED TRANSCRIPTIONAL REPRESSOR"/>
    <property type="match status" value="1"/>
</dbReference>
<evidence type="ECO:0000313" key="7">
    <source>
        <dbReference type="Proteomes" id="UP001589890"/>
    </source>
</evidence>
<dbReference type="Proteomes" id="UP001589890">
    <property type="component" value="Unassembled WGS sequence"/>
</dbReference>
<dbReference type="Pfam" id="PF13377">
    <property type="entry name" value="Peripla_BP_3"/>
    <property type="match status" value="1"/>
</dbReference>
<dbReference type="Gene3D" id="3.40.50.2300">
    <property type="match status" value="2"/>
</dbReference>
<name>A0ABV6QHP5_9ACTN</name>
<dbReference type="SMART" id="SM00354">
    <property type="entry name" value="HTH_LACI"/>
    <property type="match status" value="1"/>
</dbReference>
<reference evidence="6 7" key="1">
    <citation type="submission" date="2024-09" db="EMBL/GenBank/DDBJ databases">
        <authorList>
            <person name="Sun Q."/>
            <person name="Mori K."/>
        </authorList>
    </citation>
    <scope>NUCLEOTIDE SEQUENCE [LARGE SCALE GENOMIC DNA]</scope>
    <source>
        <strain evidence="6 7">CGMCC 1.15906</strain>
    </source>
</reference>
<evidence type="ECO:0000256" key="4">
    <source>
        <dbReference type="SAM" id="MobiDB-lite"/>
    </source>
</evidence>
<feature type="domain" description="HTH lacI-type" evidence="5">
    <location>
        <begin position="27"/>
        <end position="81"/>
    </location>
</feature>
<dbReference type="RefSeq" id="WP_380045053.1">
    <property type="nucleotide sequence ID" value="NZ_JBHLTC010000009.1"/>
</dbReference>
<feature type="compositionally biased region" description="Basic and acidic residues" evidence="4">
    <location>
        <begin position="1"/>
        <end position="12"/>
    </location>
</feature>
<dbReference type="PROSITE" id="PS50932">
    <property type="entry name" value="HTH_LACI_2"/>
    <property type="match status" value="1"/>
</dbReference>
<evidence type="ECO:0000256" key="3">
    <source>
        <dbReference type="ARBA" id="ARBA00023163"/>
    </source>
</evidence>
<keyword evidence="3" id="KW-0804">Transcription</keyword>
<dbReference type="InterPro" id="IPR028082">
    <property type="entry name" value="Peripla_BP_I"/>
</dbReference>
<evidence type="ECO:0000313" key="6">
    <source>
        <dbReference type="EMBL" id="MFC0624162.1"/>
    </source>
</evidence>